<evidence type="ECO:0000259" key="1">
    <source>
        <dbReference type="Pfam" id="PF00266"/>
    </source>
</evidence>
<sequence>MVYLDNAASTQHKPQAVIDAVTAAMCSFGGPGRGSHQAALDASLAVFGARQAVSNLLGGWGAASVSFAMNATMALNIAIDGLLSEGGCAVTTAASHNSVLRPLFRARDERGCTVRIARIAPEGALDWDDYQRSLEGASLVAATHASNVTGDVYDVARMARMAHEAGALFVLDAAQTAGAWPLNVVETGADVVCFTGHKSLYGPQGTGGLIVRPGLEIEPLLEGGSGVHSFDERHPRFMPEALEAGTANAHGLAGLAAGCNWLAYQGVANVSERIAAMANRFVNEISAVGGVRLLGGGSGQRCGIVALNIGDVDSGVVSDALSQRYGICTRPGAHCAPLMHKALSTEAQGVVRFSFGAMNDDADVDAAIAATKELASEFSGE</sequence>
<keyword evidence="3" id="KW-1185">Reference proteome</keyword>
<protein>
    <submittedName>
        <fullName evidence="2">Aminotransferase class V-fold PLP-dependent enzyme</fullName>
    </submittedName>
</protein>
<dbReference type="InterPro" id="IPR015424">
    <property type="entry name" value="PyrdxlP-dep_Trfase"/>
</dbReference>
<dbReference type="EMBL" id="SDPW01000001">
    <property type="protein sequence ID" value="RXZ55040.1"/>
    <property type="molecule type" value="Genomic_DNA"/>
</dbReference>
<feature type="domain" description="Aminotransferase class V" evidence="1">
    <location>
        <begin position="2"/>
        <end position="366"/>
    </location>
</feature>
<evidence type="ECO:0000313" key="3">
    <source>
        <dbReference type="Proteomes" id="UP000293345"/>
    </source>
</evidence>
<dbReference type="InterPro" id="IPR015422">
    <property type="entry name" value="PyrdxlP-dep_Trfase_small"/>
</dbReference>
<dbReference type="AlphaFoldDB" id="A0A4Q2K3S9"/>
<gene>
    <name evidence="2" type="ORF">ET524_00775</name>
</gene>
<evidence type="ECO:0000313" key="2">
    <source>
        <dbReference type="EMBL" id="RXZ55040.1"/>
    </source>
</evidence>
<comment type="caution">
    <text evidence="2">The sequence shown here is derived from an EMBL/GenBank/DDBJ whole genome shotgun (WGS) entry which is preliminary data.</text>
</comment>
<dbReference type="Pfam" id="PF00266">
    <property type="entry name" value="Aminotran_5"/>
    <property type="match status" value="1"/>
</dbReference>
<name>A0A4Q2K3S9_9ACTN</name>
<dbReference type="InterPro" id="IPR015421">
    <property type="entry name" value="PyrdxlP-dep_Trfase_major"/>
</dbReference>
<accession>A0A4Q2K3S9</accession>
<organism evidence="2 3">
    <name type="scientific">Senegalimassilia faecalis</name>
    <dbReference type="NCBI Taxonomy" id="2509433"/>
    <lineage>
        <taxon>Bacteria</taxon>
        <taxon>Bacillati</taxon>
        <taxon>Actinomycetota</taxon>
        <taxon>Coriobacteriia</taxon>
        <taxon>Coriobacteriales</taxon>
        <taxon>Coriobacteriaceae</taxon>
        <taxon>Senegalimassilia</taxon>
    </lineage>
</organism>
<dbReference type="OrthoDB" id="7592443at2"/>
<keyword evidence="2" id="KW-0808">Transferase</keyword>
<proteinExistence type="predicted"/>
<dbReference type="SUPFAM" id="SSF53383">
    <property type="entry name" value="PLP-dependent transferases"/>
    <property type="match status" value="1"/>
</dbReference>
<dbReference type="PANTHER" id="PTHR43586">
    <property type="entry name" value="CYSTEINE DESULFURASE"/>
    <property type="match status" value="1"/>
</dbReference>
<dbReference type="Gene3D" id="3.90.1150.10">
    <property type="entry name" value="Aspartate Aminotransferase, domain 1"/>
    <property type="match status" value="1"/>
</dbReference>
<dbReference type="PANTHER" id="PTHR43586:SF4">
    <property type="entry name" value="ISOPENICILLIN N EPIMERASE"/>
    <property type="match status" value="1"/>
</dbReference>
<dbReference type="Proteomes" id="UP000293345">
    <property type="component" value="Unassembled WGS sequence"/>
</dbReference>
<dbReference type="GO" id="GO:0008483">
    <property type="term" value="F:transaminase activity"/>
    <property type="evidence" value="ECO:0007669"/>
    <property type="project" value="UniProtKB-KW"/>
</dbReference>
<reference evidence="2 3" key="1">
    <citation type="submission" date="2019-01" db="EMBL/GenBank/DDBJ databases">
        <title>Senegalimassilia sp. nov. KGMB04484 isolated human feces.</title>
        <authorList>
            <person name="Han K.-I."/>
            <person name="Kim J.-S."/>
            <person name="Lee K.C."/>
            <person name="Suh M.K."/>
            <person name="Eom M.K."/>
            <person name="Lee J.H."/>
            <person name="Park S.-H."/>
            <person name="Kang S.W."/>
            <person name="Park J.-E."/>
            <person name="Oh B.S."/>
            <person name="Yu S.Y."/>
            <person name="Choi S.-H."/>
            <person name="Lee D.H."/>
            <person name="Yoon H."/>
            <person name="Kim B.-Y."/>
            <person name="Lee J.H."/>
            <person name="Lee J.-S."/>
        </authorList>
    </citation>
    <scope>NUCLEOTIDE SEQUENCE [LARGE SCALE GENOMIC DNA]</scope>
    <source>
        <strain evidence="2 3">KGMB04484</strain>
    </source>
</reference>
<dbReference type="InterPro" id="IPR000192">
    <property type="entry name" value="Aminotrans_V_dom"/>
</dbReference>
<dbReference type="Gene3D" id="3.40.640.10">
    <property type="entry name" value="Type I PLP-dependent aspartate aminotransferase-like (Major domain)"/>
    <property type="match status" value="1"/>
</dbReference>
<keyword evidence="2" id="KW-0032">Aminotransferase</keyword>